<reference evidence="7" key="1">
    <citation type="submission" date="2022-07" db="EMBL/GenBank/DDBJ databases">
        <authorList>
            <person name="Otstavnykh N."/>
            <person name="Isaeva M."/>
            <person name="Bystritskaya E."/>
        </authorList>
    </citation>
    <scope>NUCLEOTIDE SEQUENCE</scope>
    <source>
        <strain evidence="7">KCTC 52189</strain>
    </source>
</reference>
<feature type="domain" description="Cytochrome c" evidence="6">
    <location>
        <begin position="43"/>
        <end position="154"/>
    </location>
</feature>
<keyword evidence="5" id="KW-0732">Signal</keyword>
<feature type="signal peptide" evidence="5">
    <location>
        <begin position="1"/>
        <end position="19"/>
    </location>
</feature>
<evidence type="ECO:0000313" key="8">
    <source>
        <dbReference type="Proteomes" id="UP001226762"/>
    </source>
</evidence>
<dbReference type="InterPro" id="IPR030999">
    <property type="entry name" value="Thiosulf_SoxX"/>
</dbReference>
<dbReference type="GO" id="GO:0009055">
    <property type="term" value="F:electron transfer activity"/>
    <property type="evidence" value="ECO:0007669"/>
    <property type="project" value="InterPro"/>
</dbReference>
<dbReference type="InterPro" id="IPR036909">
    <property type="entry name" value="Cyt_c-like_dom_sf"/>
</dbReference>
<evidence type="ECO:0000256" key="4">
    <source>
        <dbReference type="PROSITE-ProRule" id="PRU00433"/>
    </source>
</evidence>
<feature type="chain" id="PRO_5042283099" evidence="5">
    <location>
        <begin position="20"/>
        <end position="155"/>
    </location>
</feature>
<dbReference type="GO" id="GO:0046872">
    <property type="term" value="F:metal ion binding"/>
    <property type="evidence" value="ECO:0007669"/>
    <property type="project" value="UniProtKB-KW"/>
</dbReference>
<sequence length="155" mass="16212">MRFTTLTLAAALCAGAATASEVAPGDVVFNGSAVEASLTGVAGNADEGMKVYSSKKMGNCIACHQISSVDAPFPGNVGPSLDGVGDRWNVAELRGILVNSKMTFEGTVMPAYYRVDGFIRPGNRYTGKAADDTFGPLLEAQQIEDLVAFLSTLKE</sequence>
<organism evidence="7 8">
    <name type="scientific">Marimonas arenosa</name>
    <dbReference type="NCBI Taxonomy" id="1795305"/>
    <lineage>
        <taxon>Bacteria</taxon>
        <taxon>Pseudomonadati</taxon>
        <taxon>Pseudomonadota</taxon>
        <taxon>Alphaproteobacteria</taxon>
        <taxon>Rhodobacterales</taxon>
        <taxon>Paracoccaceae</taxon>
        <taxon>Marimonas</taxon>
    </lineage>
</organism>
<dbReference type="Pfam" id="PF00034">
    <property type="entry name" value="Cytochrom_C"/>
    <property type="match status" value="1"/>
</dbReference>
<evidence type="ECO:0000256" key="2">
    <source>
        <dbReference type="ARBA" id="ARBA00022723"/>
    </source>
</evidence>
<dbReference type="Gene3D" id="1.10.760.10">
    <property type="entry name" value="Cytochrome c-like domain"/>
    <property type="match status" value="1"/>
</dbReference>
<evidence type="ECO:0000259" key="6">
    <source>
        <dbReference type="PROSITE" id="PS51007"/>
    </source>
</evidence>
<keyword evidence="3 4" id="KW-0408">Iron</keyword>
<dbReference type="GO" id="GO:0020037">
    <property type="term" value="F:heme binding"/>
    <property type="evidence" value="ECO:0007669"/>
    <property type="project" value="InterPro"/>
</dbReference>
<dbReference type="AlphaFoldDB" id="A0AAE3WEW2"/>
<name>A0AAE3WEW2_9RHOB</name>
<proteinExistence type="predicted"/>
<keyword evidence="2 4" id="KW-0479">Metal-binding</keyword>
<dbReference type="Proteomes" id="UP001226762">
    <property type="component" value="Unassembled WGS sequence"/>
</dbReference>
<keyword evidence="1 4" id="KW-0349">Heme</keyword>
<comment type="caution">
    <text evidence="7">The sequence shown here is derived from an EMBL/GenBank/DDBJ whole genome shotgun (WGS) entry which is preliminary data.</text>
</comment>
<dbReference type="InterPro" id="IPR009056">
    <property type="entry name" value="Cyt_c-like_dom"/>
</dbReference>
<dbReference type="SUPFAM" id="SSF46626">
    <property type="entry name" value="Cytochrome c"/>
    <property type="match status" value="1"/>
</dbReference>
<accession>A0AAE3WEW2</accession>
<dbReference type="PROSITE" id="PS51007">
    <property type="entry name" value="CYTC"/>
    <property type="match status" value="1"/>
</dbReference>
<gene>
    <name evidence="7" type="primary">soxX</name>
    <name evidence="7" type="ORF">NO357_16080</name>
</gene>
<evidence type="ECO:0000256" key="3">
    <source>
        <dbReference type="ARBA" id="ARBA00023004"/>
    </source>
</evidence>
<evidence type="ECO:0000256" key="1">
    <source>
        <dbReference type="ARBA" id="ARBA00022617"/>
    </source>
</evidence>
<evidence type="ECO:0000313" key="7">
    <source>
        <dbReference type="EMBL" id="MDQ2091419.1"/>
    </source>
</evidence>
<evidence type="ECO:0000256" key="5">
    <source>
        <dbReference type="SAM" id="SignalP"/>
    </source>
</evidence>
<protein>
    <submittedName>
        <fullName evidence="7">Sulfur oxidation c-type cytochrome SoxX</fullName>
    </submittedName>
</protein>
<dbReference type="EMBL" id="JANHAX010000005">
    <property type="protein sequence ID" value="MDQ2091419.1"/>
    <property type="molecule type" value="Genomic_DNA"/>
</dbReference>
<keyword evidence="8" id="KW-1185">Reference proteome</keyword>
<dbReference type="RefSeq" id="WP_306736707.1">
    <property type="nucleotide sequence ID" value="NZ_JANHAX010000005.1"/>
</dbReference>
<dbReference type="NCBIfam" id="TIGR04485">
    <property type="entry name" value="thiosulf_SoxX"/>
    <property type="match status" value="1"/>
</dbReference>
<reference evidence="7" key="2">
    <citation type="submission" date="2023-02" db="EMBL/GenBank/DDBJ databases">
        <title>'Rhodoalgimonas zhirmunskyi' gen. nov., isolated from a red alga.</title>
        <authorList>
            <person name="Nedashkovskaya O.I."/>
            <person name="Otstavnykh N.Y."/>
            <person name="Bystritskaya E.P."/>
            <person name="Balabanova L.A."/>
            <person name="Isaeva M.P."/>
        </authorList>
    </citation>
    <scope>NUCLEOTIDE SEQUENCE</scope>
    <source>
        <strain evidence="7">KCTC 52189</strain>
    </source>
</reference>